<dbReference type="InParanoid" id="L9L7G5"/>
<evidence type="ECO:0000256" key="4">
    <source>
        <dbReference type="SAM" id="SignalP"/>
    </source>
</evidence>
<comment type="subcellular location">
    <subcellularLocation>
        <location evidence="1">Secreted</location>
    </subcellularLocation>
</comment>
<dbReference type="eggNOG" id="ENOG502QZFW">
    <property type="taxonomic scope" value="Eukaryota"/>
</dbReference>
<proteinExistence type="predicted"/>
<feature type="region of interest" description="Disordered" evidence="3">
    <location>
        <begin position="135"/>
        <end position="157"/>
    </location>
</feature>
<feature type="signal peptide" evidence="4">
    <location>
        <begin position="1"/>
        <end position="21"/>
    </location>
</feature>
<dbReference type="Gene3D" id="2.10.90.10">
    <property type="entry name" value="Cystine-knot cytokines"/>
    <property type="match status" value="1"/>
</dbReference>
<dbReference type="GO" id="GO:0005576">
    <property type="term" value="C:extracellular region"/>
    <property type="evidence" value="ECO:0007669"/>
    <property type="project" value="UniProtKB-SubCell"/>
</dbReference>
<dbReference type="Proteomes" id="UP000011518">
    <property type="component" value="Unassembled WGS sequence"/>
</dbReference>
<reference evidence="6" key="1">
    <citation type="submission" date="2012-07" db="EMBL/GenBank/DDBJ databases">
        <title>Genome of the Chinese tree shrew, a rising model animal genetically related to primates.</title>
        <authorList>
            <person name="Zhang G."/>
            <person name="Fan Y."/>
            <person name="Yao Y."/>
            <person name="Huang Z."/>
        </authorList>
    </citation>
    <scope>NUCLEOTIDE SEQUENCE [LARGE SCALE GENOMIC DNA]</scope>
</reference>
<gene>
    <name evidence="5" type="ORF">TREES_T100015746</name>
</gene>
<dbReference type="InterPro" id="IPR029034">
    <property type="entry name" value="Cystine-knot_cytokine"/>
</dbReference>
<accession>L9L7G5</accession>
<organism evidence="5 6">
    <name type="scientific">Tupaia chinensis</name>
    <name type="common">Chinese tree shrew</name>
    <name type="synonym">Tupaia belangeri chinensis</name>
    <dbReference type="NCBI Taxonomy" id="246437"/>
    <lineage>
        <taxon>Eukaryota</taxon>
        <taxon>Metazoa</taxon>
        <taxon>Chordata</taxon>
        <taxon>Craniata</taxon>
        <taxon>Vertebrata</taxon>
        <taxon>Euteleostomi</taxon>
        <taxon>Mammalia</taxon>
        <taxon>Eutheria</taxon>
        <taxon>Euarchontoglires</taxon>
        <taxon>Scandentia</taxon>
        <taxon>Tupaiidae</taxon>
        <taxon>Tupaia</taxon>
    </lineage>
</organism>
<dbReference type="STRING" id="246437.L9L7G5"/>
<dbReference type="AlphaFoldDB" id="L9L7G5"/>
<evidence type="ECO:0000256" key="2">
    <source>
        <dbReference type="ARBA" id="ARBA00022525"/>
    </source>
</evidence>
<reference evidence="6" key="2">
    <citation type="journal article" date="2013" name="Nat. Commun.">
        <title>Genome of the Chinese tree shrew.</title>
        <authorList>
            <person name="Fan Y."/>
            <person name="Huang Z.Y."/>
            <person name="Cao C.C."/>
            <person name="Chen C.S."/>
            <person name="Chen Y.X."/>
            <person name="Fan D.D."/>
            <person name="He J."/>
            <person name="Hou H.L."/>
            <person name="Hu L."/>
            <person name="Hu X.T."/>
            <person name="Jiang X.T."/>
            <person name="Lai R."/>
            <person name="Lang Y.S."/>
            <person name="Liang B."/>
            <person name="Liao S.G."/>
            <person name="Mu D."/>
            <person name="Ma Y.Y."/>
            <person name="Niu Y.Y."/>
            <person name="Sun X.Q."/>
            <person name="Xia J.Q."/>
            <person name="Xiao J."/>
            <person name="Xiong Z.Q."/>
            <person name="Xu L."/>
            <person name="Yang L."/>
            <person name="Zhang Y."/>
            <person name="Zhao W."/>
            <person name="Zhao X.D."/>
            <person name="Zheng Y.T."/>
            <person name="Zhou J.M."/>
            <person name="Zhu Y.B."/>
            <person name="Zhang G.J."/>
            <person name="Wang J."/>
            <person name="Yao Y.G."/>
        </authorList>
    </citation>
    <scope>NUCLEOTIDE SEQUENCE [LARGE SCALE GENOMIC DNA]</scope>
</reference>
<dbReference type="EMBL" id="KB320481">
    <property type="protein sequence ID" value="ELW70926.1"/>
    <property type="molecule type" value="Genomic_DNA"/>
</dbReference>
<evidence type="ECO:0000256" key="1">
    <source>
        <dbReference type="ARBA" id="ARBA00004613"/>
    </source>
</evidence>
<sequence length="286" mass="31390">MFWKLSLSLCLVAVLVKVAEARKNRPAGAIPSPYKDGSSNNSERWQHQIKEVLASSQEALVVTERKYLKSDWCKTQPLRQAAADRERGGLPQPHHPQPLLLRPVQLLLHPAAREEGGGVLPVLRLLQAPARHFRPRGARMPRAGPTLPTQKNPEASPSLGADSVFDTNVDHEWSFADVLLTDRGPICAPQTRCGSGPKEGAGKLLPTTQQSERTFQSEVKDASVFPATLPAPAVPGLWQGASVLVTEPLSSATAVMWMWPMFKKMFTEGGLLTNLTPRRQLEPLRT</sequence>
<name>L9L7G5_TUPCH</name>
<protein>
    <submittedName>
        <fullName evidence="5">Gremlin-2</fullName>
    </submittedName>
</protein>
<keyword evidence="4" id="KW-0732">Signal</keyword>
<keyword evidence="2" id="KW-0964">Secreted</keyword>
<evidence type="ECO:0000313" key="5">
    <source>
        <dbReference type="EMBL" id="ELW70926.1"/>
    </source>
</evidence>
<evidence type="ECO:0000256" key="3">
    <source>
        <dbReference type="SAM" id="MobiDB-lite"/>
    </source>
</evidence>
<keyword evidence="6" id="KW-1185">Reference proteome</keyword>
<evidence type="ECO:0000313" key="6">
    <source>
        <dbReference type="Proteomes" id="UP000011518"/>
    </source>
</evidence>
<feature type="chain" id="PRO_5004000042" evidence="4">
    <location>
        <begin position="22"/>
        <end position="286"/>
    </location>
</feature>